<accession>A0A0H5QKY4</accession>
<protein>
    <submittedName>
        <fullName evidence="1">Uncharacterized protein</fullName>
    </submittedName>
</protein>
<proteinExistence type="predicted"/>
<sequence>MTWIIIFSPAELTIGVIVRRSLLRFTPRPSLFTDTYDREEVVRYCNADSSMFQMLQSSTSFSISRISCNRFFNQNRIRRAMLSASPMTSNRMPFKIILKPPIRSCEFQQPRLDCCIDIVIEIL</sequence>
<evidence type="ECO:0000313" key="1">
    <source>
        <dbReference type="EMBL" id="CRZ02006.1"/>
    </source>
</evidence>
<reference evidence="1" key="1">
    <citation type="submission" date="2015-04" db="EMBL/GenBank/DDBJ databases">
        <title>The genome sequence of the plant pathogenic Rhizarian Plasmodiophora brassicae reveals insights in its biotrophic life cycle and the origin of chitin synthesis.</title>
        <authorList>
            <person name="Schwelm A."/>
            <person name="Fogelqvist J."/>
            <person name="Knaust A."/>
            <person name="Julke S."/>
            <person name="Lilja T."/>
            <person name="Dhandapani V."/>
            <person name="Bonilla-Rosso G."/>
            <person name="Karlsson M."/>
            <person name="Shevchenko A."/>
            <person name="Choi S.R."/>
            <person name="Kim H.G."/>
            <person name="Park J.Y."/>
            <person name="Lim Y.P."/>
            <person name="Ludwig-Muller J."/>
            <person name="Dixelius C."/>
        </authorList>
    </citation>
    <scope>NUCLEOTIDE SEQUENCE</scope>
    <source>
        <tissue evidence="1">Potato root galls</tissue>
    </source>
</reference>
<organism evidence="1">
    <name type="scientific">Spongospora subterranea</name>
    <dbReference type="NCBI Taxonomy" id="70186"/>
    <lineage>
        <taxon>Eukaryota</taxon>
        <taxon>Sar</taxon>
        <taxon>Rhizaria</taxon>
        <taxon>Endomyxa</taxon>
        <taxon>Phytomyxea</taxon>
        <taxon>Plasmodiophorida</taxon>
        <taxon>Plasmodiophoridae</taxon>
        <taxon>Spongospora</taxon>
    </lineage>
</organism>
<dbReference type="EMBL" id="HACM01001564">
    <property type="protein sequence ID" value="CRZ02006.1"/>
    <property type="molecule type" value="Transcribed_RNA"/>
</dbReference>
<name>A0A0H5QKY4_9EUKA</name>
<dbReference type="AlphaFoldDB" id="A0A0H5QKY4"/>